<dbReference type="AlphaFoldDB" id="A0AAE4GCI9"/>
<evidence type="ECO:0000256" key="2">
    <source>
        <dbReference type="ARBA" id="ARBA00023002"/>
    </source>
</evidence>
<sequence length="480" mass="51106">MYPDLQLYINGRFHGLDGRRYQEVRDPATGEVLGRLPWAEAGDIEEAIQAAHAAFQQWRKVSPLERSDILRRAAALARERAQAMAPAITMDNGKPLADAVAEILNAAEHLDWHAEEGRRLYGRVVGARHPEVRQLVVREPVGVCAAISPWNFPFGQAMKKVAAAMAAGCTVVLKGPSESPAAIVLMAQLFHDAGVPAGVFNIVWGVSSEISQQLIASPLVRSISFTGSIPVGSQLAAQAALHMKRMSMELGGHAPVLVFDDAEVDAAARLLARLKIRNAGQVCVSPSRFFVHQRIYDRFVVALADALQQVKVGSGLEAGVQMGPLIHGRRFDAVHGLIEDAVSQGAQLVTGGRRIGERGHFHAPTLLADVPPTARVMQEEPFGPVAAVTPFAHTAQALAMANALPLGLASYVFTQSLATAHEVASGLQAGMVNINHSGMAHPELPFGGIGESGFGSEGGTESFDSFLVTKMISQISHVPG</sequence>
<dbReference type="PANTHER" id="PTHR43353">
    <property type="entry name" value="SUCCINATE-SEMIALDEHYDE DEHYDROGENASE, MITOCHONDRIAL"/>
    <property type="match status" value="1"/>
</dbReference>
<dbReference type="InterPro" id="IPR016161">
    <property type="entry name" value="Ald_DH/histidinol_DH"/>
</dbReference>
<accession>A0AAE4GCI9</accession>
<comment type="caution">
    <text evidence="4">The sequence shown here is derived from an EMBL/GenBank/DDBJ whole genome shotgun (WGS) entry which is preliminary data.</text>
</comment>
<dbReference type="PANTHER" id="PTHR43353:SF5">
    <property type="entry name" value="SUCCINATE-SEMIALDEHYDE DEHYDROGENASE, MITOCHONDRIAL"/>
    <property type="match status" value="1"/>
</dbReference>
<dbReference type="FunFam" id="3.40.309.10:FF:000009">
    <property type="entry name" value="Aldehyde dehydrogenase A"/>
    <property type="match status" value="1"/>
</dbReference>
<dbReference type="EMBL" id="JAVRAA010000016">
    <property type="protein sequence ID" value="MDT0339904.1"/>
    <property type="molecule type" value="Genomic_DNA"/>
</dbReference>
<dbReference type="FunFam" id="3.40.605.10:FF:000033">
    <property type="entry name" value="NAD-dependent succinate-semialdehyde dehydrogenase"/>
    <property type="match status" value="1"/>
</dbReference>
<dbReference type="SUPFAM" id="SSF53720">
    <property type="entry name" value="ALDH-like"/>
    <property type="match status" value="1"/>
</dbReference>
<keyword evidence="2 4" id="KW-0560">Oxidoreductase</keyword>
<comment type="similarity">
    <text evidence="1">Belongs to the aldehyde dehydrogenase family.</text>
</comment>
<dbReference type="CDD" id="cd07103">
    <property type="entry name" value="ALDH_F5_SSADH_GabD"/>
    <property type="match status" value="1"/>
</dbReference>
<evidence type="ECO:0000259" key="3">
    <source>
        <dbReference type="Pfam" id="PF00171"/>
    </source>
</evidence>
<dbReference type="InterPro" id="IPR016162">
    <property type="entry name" value="Ald_DH_N"/>
</dbReference>
<evidence type="ECO:0000313" key="4">
    <source>
        <dbReference type="EMBL" id="MDT0339904.1"/>
    </source>
</evidence>
<dbReference type="InterPro" id="IPR050740">
    <property type="entry name" value="Aldehyde_DH_Superfamily"/>
</dbReference>
<dbReference type="Gene3D" id="3.40.309.10">
    <property type="entry name" value="Aldehyde Dehydrogenase, Chain A, domain 2"/>
    <property type="match status" value="1"/>
</dbReference>
<dbReference type="Gene3D" id="3.40.605.10">
    <property type="entry name" value="Aldehyde Dehydrogenase, Chain A, domain 1"/>
    <property type="match status" value="1"/>
</dbReference>
<organism evidence="4">
    <name type="scientific">Herbaspirillum huttiense subsp. nephrolepidis</name>
    <dbReference type="NCBI Taxonomy" id="3075126"/>
    <lineage>
        <taxon>Bacteria</taxon>
        <taxon>Pseudomonadati</taxon>
        <taxon>Pseudomonadota</taxon>
        <taxon>Betaproteobacteria</taxon>
        <taxon>Burkholderiales</taxon>
        <taxon>Oxalobacteraceae</taxon>
        <taxon>Herbaspirillum</taxon>
    </lineage>
</organism>
<protein>
    <submittedName>
        <fullName evidence="4">NAD-dependent succinate-semialdehyde dehydrogenase</fullName>
        <ecNumber evidence="4">1.2.1.-</ecNumber>
    </submittedName>
</protein>
<dbReference type="RefSeq" id="WP_034335350.1">
    <property type="nucleotide sequence ID" value="NZ_JAVLSM010000015.1"/>
</dbReference>
<dbReference type="Pfam" id="PF00171">
    <property type="entry name" value="Aldedh"/>
    <property type="match status" value="1"/>
</dbReference>
<feature type="domain" description="Aldehyde dehydrogenase" evidence="3">
    <location>
        <begin position="21"/>
        <end position="472"/>
    </location>
</feature>
<dbReference type="InterPro" id="IPR015590">
    <property type="entry name" value="Aldehyde_DH_dom"/>
</dbReference>
<dbReference type="InterPro" id="IPR016163">
    <property type="entry name" value="Ald_DH_C"/>
</dbReference>
<reference evidence="4" key="1">
    <citation type="submission" date="2023-02" db="EMBL/GenBank/DDBJ databases">
        <title>Description of Herbaspirillum huttiense subsp. nephrolepsisexaltata and Herbaspirillum huttiense subsp. lycopersicon.</title>
        <authorList>
            <person name="Poudel M."/>
            <person name="Sharma A."/>
            <person name="Goss E."/>
            <person name="Tapia J.H."/>
            <person name="Harmon C.M."/>
            <person name="Jones J.B."/>
        </authorList>
    </citation>
    <scope>NUCLEOTIDE SEQUENCE</scope>
    <source>
        <strain evidence="4">NC40101</strain>
    </source>
</reference>
<name>A0AAE4GCI9_9BURK</name>
<dbReference type="EC" id="1.2.1.-" evidence="4"/>
<gene>
    <name evidence="4" type="ORF">RJN63_23960</name>
</gene>
<proteinExistence type="inferred from homology"/>
<dbReference type="GO" id="GO:0016620">
    <property type="term" value="F:oxidoreductase activity, acting on the aldehyde or oxo group of donors, NAD or NADP as acceptor"/>
    <property type="evidence" value="ECO:0007669"/>
    <property type="project" value="InterPro"/>
</dbReference>
<evidence type="ECO:0000256" key="1">
    <source>
        <dbReference type="ARBA" id="ARBA00009986"/>
    </source>
</evidence>